<feature type="region of interest" description="Disordered" evidence="1">
    <location>
        <begin position="124"/>
        <end position="174"/>
    </location>
</feature>
<sequence>MPIYHDYHGDSRSSSISIWDQIQINLKSLLPSYEPILCDSTVVASFLSDQPQKHLSADFEQNSVSDQELTTDPTQFHQIQEITDLDFQFQFQSELATTRSSKFKFNQNSSSSKTDQATIHNTEPEFHQSDPEIQVHTQSDTEPKSSAGNFKFDQRSISVSTTTTPTEASDCSGFPKITKQIDEEVKFVPCGGANGWIEGDRQWPETVMEIGGCLRLACKEGREEELWVPLAEPPRPWMTEWGQNDKVAIGAEDGTATKGRIEITTLKPEAEAVATRPPPASPNTEPAVIQAAVMPYTEERVERPPPKPSHLNPYTAALGDSSTAKILVSGRIGAMDDGGEQDTSNNVVSAEEMQTWVTTVVEGELTTGAVVGASAKEKRRTIVAGVDATMTEGGFRAKQLRRFLSLNPPPLLAAVLPWDHDRSKMREAGGGTMDDGLYKMMTGGLLADETQKMVIHTVRTHEGGALHGGTTQ</sequence>
<reference evidence="2 3" key="1">
    <citation type="journal article" date="2023" name="Plants (Basel)">
        <title>Bridging the Gap: Combining Genomics and Transcriptomics Approaches to Understand Stylosanthes scabra, an Orphan Legume from the Brazilian Caatinga.</title>
        <authorList>
            <person name="Ferreira-Neto J.R.C."/>
            <person name="da Silva M.D."/>
            <person name="Binneck E."/>
            <person name="de Melo N.F."/>
            <person name="da Silva R.H."/>
            <person name="de Melo A.L.T.M."/>
            <person name="Pandolfi V."/>
            <person name="Bustamante F.O."/>
            <person name="Brasileiro-Vidal A.C."/>
            <person name="Benko-Iseppon A.M."/>
        </authorList>
    </citation>
    <scope>NUCLEOTIDE SEQUENCE [LARGE SCALE GENOMIC DNA]</scope>
    <source>
        <tissue evidence="2">Leaves</tissue>
    </source>
</reference>
<dbReference type="EMBL" id="JASCZI010241818">
    <property type="protein sequence ID" value="MED6207329.1"/>
    <property type="molecule type" value="Genomic_DNA"/>
</dbReference>
<feature type="compositionally biased region" description="Polar residues" evidence="1">
    <location>
        <begin position="155"/>
        <end position="169"/>
    </location>
</feature>
<proteinExistence type="predicted"/>
<gene>
    <name evidence="2" type="ORF">PIB30_034747</name>
</gene>
<evidence type="ECO:0000313" key="2">
    <source>
        <dbReference type="EMBL" id="MED6207329.1"/>
    </source>
</evidence>
<organism evidence="2 3">
    <name type="scientific">Stylosanthes scabra</name>
    <dbReference type="NCBI Taxonomy" id="79078"/>
    <lineage>
        <taxon>Eukaryota</taxon>
        <taxon>Viridiplantae</taxon>
        <taxon>Streptophyta</taxon>
        <taxon>Embryophyta</taxon>
        <taxon>Tracheophyta</taxon>
        <taxon>Spermatophyta</taxon>
        <taxon>Magnoliopsida</taxon>
        <taxon>eudicotyledons</taxon>
        <taxon>Gunneridae</taxon>
        <taxon>Pentapetalae</taxon>
        <taxon>rosids</taxon>
        <taxon>fabids</taxon>
        <taxon>Fabales</taxon>
        <taxon>Fabaceae</taxon>
        <taxon>Papilionoideae</taxon>
        <taxon>50 kb inversion clade</taxon>
        <taxon>dalbergioids sensu lato</taxon>
        <taxon>Dalbergieae</taxon>
        <taxon>Pterocarpus clade</taxon>
        <taxon>Stylosanthes</taxon>
    </lineage>
</organism>
<evidence type="ECO:0000313" key="3">
    <source>
        <dbReference type="Proteomes" id="UP001341840"/>
    </source>
</evidence>
<feature type="compositionally biased region" description="Polar residues" evidence="1">
    <location>
        <begin position="135"/>
        <end position="148"/>
    </location>
</feature>
<keyword evidence="3" id="KW-1185">Reference proteome</keyword>
<name>A0ABU6YDK6_9FABA</name>
<accession>A0ABU6YDK6</accession>
<evidence type="ECO:0000256" key="1">
    <source>
        <dbReference type="SAM" id="MobiDB-lite"/>
    </source>
</evidence>
<dbReference type="Proteomes" id="UP001341840">
    <property type="component" value="Unassembled WGS sequence"/>
</dbReference>
<comment type="caution">
    <text evidence="2">The sequence shown here is derived from an EMBL/GenBank/DDBJ whole genome shotgun (WGS) entry which is preliminary data.</text>
</comment>
<protein>
    <submittedName>
        <fullName evidence="2">Uncharacterized protein</fullName>
    </submittedName>
</protein>